<accession>A0A9D3XQC9</accession>
<organism evidence="1 2">
    <name type="scientific">Mauremys mutica</name>
    <name type="common">yellowpond turtle</name>
    <dbReference type="NCBI Taxonomy" id="74926"/>
    <lineage>
        <taxon>Eukaryota</taxon>
        <taxon>Metazoa</taxon>
        <taxon>Chordata</taxon>
        <taxon>Craniata</taxon>
        <taxon>Vertebrata</taxon>
        <taxon>Euteleostomi</taxon>
        <taxon>Archelosauria</taxon>
        <taxon>Testudinata</taxon>
        <taxon>Testudines</taxon>
        <taxon>Cryptodira</taxon>
        <taxon>Durocryptodira</taxon>
        <taxon>Testudinoidea</taxon>
        <taxon>Geoemydidae</taxon>
        <taxon>Geoemydinae</taxon>
        <taxon>Mauremys</taxon>
    </lineage>
</organism>
<evidence type="ECO:0000313" key="2">
    <source>
        <dbReference type="Proteomes" id="UP000827986"/>
    </source>
</evidence>
<gene>
    <name evidence="1" type="ORF">KIL84_014252</name>
</gene>
<sequence>MPWPSVIRTLYVLVYPWQARHDKYKLKIDVLEGIKHVARTQTVVPPVCVGNQTAGQIKHISSSANNVVQTRWEVRSEKAPSGGWLLSPVQSSGWSAAIRDWQRH</sequence>
<name>A0A9D3XQC9_9SAUR</name>
<keyword evidence="2" id="KW-1185">Reference proteome</keyword>
<comment type="caution">
    <text evidence="1">The sequence shown here is derived from an EMBL/GenBank/DDBJ whole genome shotgun (WGS) entry which is preliminary data.</text>
</comment>
<reference evidence="1" key="1">
    <citation type="submission" date="2021-09" db="EMBL/GenBank/DDBJ databases">
        <title>The genome of Mauremys mutica provides insights into the evolution of semi-aquatic lifestyle.</title>
        <authorList>
            <person name="Gong S."/>
            <person name="Gao Y."/>
        </authorList>
    </citation>
    <scope>NUCLEOTIDE SEQUENCE</scope>
    <source>
        <strain evidence="1">MM-2020</strain>
        <tissue evidence="1">Muscle</tissue>
    </source>
</reference>
<dbReference type="AlphaFoldDB" id="A0A9D3XQC9"/>
<dbReference type="EMBL" id="JAHDVG010000465">
    <property type="protein sequence ID" value="KAH1183636.1"/>
    <property type="molecule type" value="Genomic_DNA"/>
</dbReference>
<protein>
    <submittedName>
        <fullName evidence="1">Uncharacterized protein</fullName>
    </submittedName>
</protein>
<proteinExistence type="predicted"/>
<evidence type="ECO:0000313" key="1">
    <source>
        <dbReference type="EMBL" id="KAH1183636.1"/>
    </source>
</evidence>
<dbReference type="Proteomes" id="UP000827986">
    <property type="component" value="Unassembled WGS sequence"/>
</dbReference>